<dbReference type="SMART" id="SM00062">
    <property type="entry name" value="PBPb"/>
    <property type="match status" value="1"/>
</dbReference>
<dbReference type="Proteomes" id="UP000019486">
    <property type="component" value="Unassembled WGS sequence"/>
</dbReference>
<dbReference type="InterPro" id="IPR001638">
    <property type="entry name" value="Solute-binding_3/MltF_N"/>
</dbReference>
<dbReference type="EMBL" id="AVFL01000006">
    <property type="protein sequence ID" value="EWY40906.1"/>
    <property type="molecule type" value="Genomic_DNA"/>
</dbReference>
<protein>
    <recommendedName>
        <fullName evidence="2">Solute-binding protein family 3/N-terminal domain-containing protein</fullName>
    </recommendedName>
</protein>
<keyword evidence="4" id="KW-1185">Reference proteome</keyword>
<feature type="domain" description="Solute-binding protein family 3/N-terminal" evidence="2">
    <location>
        <begin position="33"/>
        <end position="253"/>
    </location>
</feature>
<dbReference type="Pfam" id="PF00497">
    <property type="entry name" value="SBP_bac_3"/>
    <property type="match status" value="1"/>
</dbReference>
<evidence type="ECO:0000256" key="1">
    <source>
        <dbReference type="ARBA" id="ARBA00022729"/>
    </source>
</evidence>
<dbReference type="RefSeq" id="WP_037450834.1">
    <property type="nucleotide sequence ID" value="NZ_AVFL01000006.1"/>
</dbReference>
<accession>W9H816</accession>
<name>W9H816_9PROT</name>
<evidence type="ECO:0000313" key="3">
    <source>
        <dbReference type="EMBL" id="EWY40906.1"/>
    </source>
</evidence>
<reference evidence="3 4" key="1">
    <citation type="submission" date="2013-08" db="EMBL/GenBank/DDBJ databases">
        <title>The genome sequence of Skermanella stibiiresistens.</title>
        <authorList>
            <person name="Zhu W."/>
            <person name="Wang G."/>
        </authorList>
    </citation>
    <scope>NUCLEOTIDE SEQUENCE [LARGE SCALE GENOMIC DNA]</scope>
    <source>
        <strain evidence="3 4">SB22</strain>
    </source>
</reference>
<dbReference type="PANTHER" id="PTHR35936">
    <property type="entry name" value="MEMBRANE-BOUND LYTIC MUREIN TRANSGLYCOSYLASE F"/>
    <property type="match status" value="1"/>
</dbReference>
<dbReference type="AlphaFoldDB" id="W9H816"/>
<dbReference type="STRING" id="1385369.N825_33790"/>
<gene>
    <name evidence="3" type="ORF">N825_33790</name>
</gene>
<dbReference type="SUPFAM" id="SSF53850">
    <property type="entry name" value="Periplasmic binding protein-like II"/>
    <property type="match status" value="1"/>
</dbReference>
<sequence length="253" mass="28777">MRRLLPFLRHVALITVLAVALMAIVRPAGAGEVWTIASDQNFPPYNFTLKGKRTGVDTQIVEAVLRKLNVSAIHRPMSWVEVVQAIDDNKVDLAFQFLGTKERFEKYRLVGPFRTGQTVLLGRKGRSFDVKDIADLRGLRVGTIRGFTYTPLFDNDAEIQKLEGANATTNIRRLFYGRTDIIIGDRESLLYSADEDGKLDRVQMLTMKVGDFPRYIAFPKQRTEKAERFEKALEELIADGTINRIMKVWLGEK</sequence>
<evidence type="ECO:0000259" key="2">
    <source>
        <dbReference type="SMART" id="SM00062"/>
    </source>
</evidence>
<dbReference type="Gene3D" id="3.40.190.10">
    <property type="entry name" value="Periplasmic binding protein-like II"/>
    <property type="match status" value="2"/>
</dbReference>
<dbReference type="PANTHER" id="PTHR35936:SF25">
    <property type="entry name" value="ABC TRANSPORTER SUBSTRATE-BINDING PROTEIN"/>
    <property type="match status" value="1"/>
</dbReference>
<comment type="caution">
    <text evidence="3">The sequence shown here is derived from an EMBL/GenBank/DDBJ whole genome shotgun (WGS) entry which is preliminary data.</text>
</comment>
<organism evidence="3 4">
    <name type="scientific">Skermanella stibiiresistens SB22</name>
    <dbReference type="NCBI Taxonomy" id="1385369"/>
    <lineage>
        <taxon>Bacteria</taxon>
        <taxon>Pseudomonadati</taxon>
        <taxon>Pseudomonadota</taxon>
        <taxon>Alphaproteobacteria</taxon>
        <taxon>Rhodospirillales</taxon>
        <taxon>Azospirillaceae</taxon>
        <taxon>Skermanella</taxon>
    </lineage>
</organism>
<evidence type="ECO:0000313" key="4">
    <source>
        <dbReference type="Proteomes" id="UP000019486"/>
    </source>
</evidence>
<keyword evidence="1" id="KW-0732">Signal</keyword>
<proteinExistence type="predicted"/>